<name>A0A8R1I4E8_CAEJA</name>
<evidence type="ECO:0000256" key="1">
    <source>
        <dbReference type="ARBA" id="ARBA00022723"/>
    </source>
</evidence>
<dbReference type="Gene3D" id="3.30.50.10">
    <property type="entry name" value="Erythroid Transcription Factor GATA-1, subunit A"/>
    <property type="match status" value="1"/>
</dbReference>
<keyword evidence="5" id="KW-0238">DNA-binding</keyword>
<keyword evidence="13" id="KW-1185">Reference proteome</keyword>
<dbReference type="InterPro" id="IPR001628">
    <property type="entry name" value="Znf_hrmn_rcpt"/>
</dbReference>
<evidence type="ECO:0000313" key="12">
    <source>
        <dbReference type="EnsemblMetazoa" id="CJA17947.1"/>
    </source>
</evidence>
<dbReference type="GO" id="GO:0035259">
    <property type="term" value="F:nuclear glucocorticoid receptor binding"/>
    <property type="evidence" value="ECO:0007669"/>
    <property type="project" value="TreeGrafter"/>
</dbReference>
<reference evidence="13" key="1">
    <citation type="submission" date="2010-08" db="EMBL/GenBank/DDBJ databases">
        <authorList>
            <consortium name="Caenorhabditis japonica Sequencing Consortium"/>
            <person name="Wilson R.K."/>
        </authorList>
    </citation>
    <scope>NUCLEOTIDE SEQUENCE [LARGE SCALE GENOMIC DNA]</scope>
    <source>
        <strain evidence="13">DF5081</strain>
    </source>
</reference>
<dbReference type="InterPro" id="IPR013088">
    <property type="entry name" value="Znf_NHR/GATA"/>
</dbReference>
<evidence type="ECO:0008006" key="14">
    <source>
        <dbReference type="Google" id="ProtNLM"/>
    </source>
</evidence>
<evidence type="ECO:0000256" key="8">
    <source>
        <dbReference type="ARBA" id="ARBA00023242"/>
    </source>
</evidence>
<dbReference type="InterPro" id="IPR000536">
    <property type="entry name" value="Nucl_hrmn_rcpt_lig-bd"/>
</dbReference>
<keyword evidence="3" id="KW-0862">Zinc</keyword>
<keyword evidence="8" id="KW-0539">Nucleus</keyword>
<keyword evidence="7" id="KW-0675">Receptor</keyword>
<sequence>MALLTDEHVAGLLAVIKSEIESFQETSIAPLVIPKTEVESIAEETEHQEPSSSDMNLTHVKSELDPMVSPFPMSQHDLFLGTTPHYNPFSLTNEFMANPNSLMPPFTTPFYPQHFPATDSRRNSQGTTSSSNNTGGTPSPHSSSLPTSPPQIPGFLRSIFNPDTLAHSPFTVAPDGIQDGDKVCAVCNDRAICLHYGARTCEGCKGFFKRTVQKNSKYSCAGNKNCPIDKRYRSRCQYCRFQKCLEVGMVKEIVRGGSLSGRRGRLSSKTKLARSEDQPSPPLPLLALMAKTVDDNTNLNVNRQFITPFDTDCAIRLFHGEYAAIKKLLLTMPQICEIPEHDFRILLSRSFFSIMAIRCAYRYVANPETILFETGDLFYLSAFPAPFQNMLRFVMNKAQSFASHVEWESQAFAALVALQFLSGNTDHNVLNLSSKALVDTVQSTIINALKDHCSGAQNKLAKIVRLTDEFEIFHQLGLQLFDTIYTTHRLPEEFQYLLAMPRTPLRSAEVPPVCSSPVVTSSVVFPFQMGSAAF</sequence>
<keyword evidence="1" id="KW-0479">Metal-binding</keyword>
<dbReference type="GO" id="GO:0000978">
    <property type="term" value="F:RNA polymerase II cis-regulatory region sequence-specific DNA binding"/>
    <property type="evidence" value="ECO:0007669"/>
    <property type="project" value="TreeGrafter"/>
</dbReference>
<evidence type="ECO:0000256" key="6">
    <source>
        <dbReference type="ARBA" id="ARBA00023163"/>
    </source>
</evidence>
<feature type="domain" description="NR LBD" evidence="11">
    <location>
        <begin position="264"/>
        <end position="516"/>
    </location>
</feature>
<dbReference type="Proteomes" id="UP000005237">
    <property type="component" value="Unassembled WGS sequence"/>
</dbReference>
<dbReference type="SUPFAM" id="SSF48508">
    <property type="entry name" value="Nuclear receptor ligand-binding domain"/>
    <property type="match status" value="1"/>
</dbReference>
<feature type="compositionally biased region" description="Basic residues" evidence="9">
    <location>
        <begin position="262"/>
        <end position="272"/>
    </location>
</feature>
<proteinExistence type="predicted"/>
<evidence type="ECO:0000256" key="2">
    <source>
        <dbReference type="ARBA" id="ARBA00022771"/>
    </source>
</evidence>
<evidence type="ECO:0000259" key="11">
    <source>
        <dbReference type="PROSITE" id="PS51843"/>
    </source>
</evidence>
<evidence type="ECO:0000256" key="4">
    <source>
        <dbReference type="ARBA" id="ARBA00023015"/>
    </source>
</evidence>
<evidence type="ECO:0000256" key="7">
    <source>
        <dbReference type="ARBA" id="ARBA00023170"/>
    </source>
</evidence>
<dbReference type="AlphaFoldDB" id="A0A8R1I4E8"/>
<dbReference type="SUPFAM" id="SSF57716">
    <property type="entry name" value="Glucocorticoid receptor-like (DNA-binding domain)"/>
    <property type="match status" value="1"/>
</dbReference>
<dbReference type="FunFam" id="3.30.50.10:FF:000116">
    <property type="entry name" value="Nuclear receptor subfamily 4, group A, member 1"/>
    <property type="match status" value="1"/>
</dbReference>
<dbReference type="CDD" id="cd06969">
    <property type="entry name" value="NR_DBD_NGFI-B"/>
    <property type="match status" value="1"/>
</dbReference>
<dbReference type="SMART" id="SM00430">
    <property type="entry name" value="HOLI"/>
    <property type="match status" value="1"/>
</dbReference>
<dbReference type="GO" id="GO:0008270">
    <property type="term" value="F:zinc ion binding"/>
    <property type="evidence" value="ECO:0007669"/>
    <property type="project" value="UniProtKB-KW"/>
</dbReference>
<accession>A0A8R1I4E8</accession>
<evidence type="ECO:0000256" key="5">
    <source>
        <dbReference type="ARBA" id="ARBA00023125"/>
    </source>
</evidence>
<keyword evidence="6" id="KW-0804">Transcription</keyword>
<feature type="region of interest" description="Disordered" evidence="9">
    <location>
        <begin position="107"/>
        <end position="148"/>
    </location>
</feature>
<evidence type="ECO:0000313" key="13">
    <source>
        <dbReference type="Proteomes" id="UP000005237"/>
    </source>
</evidence>
<evidence type="ECO:0000256" key="9">
    <source>
        <dbReference type="SAM" id="MobiDB-lite"/>
    </source>
</evidence>
<dbReference type="Pfam" id="PF00105">
    <property type="entry name" value="zf-C4"/>
    <property type="match status" value="1"/>
</dbReference>
<dbReference type="PROSITE" id="PS51843">
    <property type="entry name" value="NR_LBD"/>
    <property type="match status" value="1"/>
</dbReference>
<dbReference type="InterPro" id="IPR035500">
    <property type="entry name" value="NHR-like_dom_sf"/>
</dbReference>
<dbReference type="PANTHER" id="PTHR24085:SF4">
    <property type="entry name" value="NUCLEAR HORMONE RECEPTOR HR38-RELATED"/>
    <property type="match status" value="1"/>
</dbReference>
<feature type="region of interest" description="Disordered" evidence="9">
    <location>
        <begin position="261"/>
        <end position="280"/>
    </location>
</feature>
<dbReference type="Gene3D" id="1.10.565.10">
    <property type="entry name" value="Retinoid X Receptor"/>
    <property type="match status" value="1"/>
</dbReference>
<keyword evidence="4" id="KW-0805">Transcription regulation</keyword>
<dbReference type="GO" id="GO:0000981">
    <property type="term" value="F:DNA-binding transcription factor activity, RNA polymerase II-specific"/>
    <property type="evidence" value="ECO:0007669"/>
    <property type="project" value="TreeGrafter"/>
</dbReference>
<protein>
    <recommendedName>
        <fullName evidence="14">Nuclear receptor domain-containing protein</fullName>
    </recommendedName>
</protein>
<dbReference type="GO" id="GO:0005634">
    <property type="term" value="C:nucleus"/>
    <property type="evidence" value="ECO:0007669"/>
    <property type="project" value="TreeGrafter"/>
</dbReference>
<dbReference type="PROSITE" id="PS51030">
    <property type="entry name" value="NUCLEAR_REC_DBD_2"/>
    <property type="match status" value="1"/>
</dbReference>
<dbReference type="GO" id="GO:0005667">
    <property type="term" value="C:transcription regulator complex"/>
    <property type="evidence" value="ECO:0007669"/>
    <property type="project" value="TreeGrafter"/>
</dbReference>
<dbReference type="PROSITE" id="PS00031">
    <property type="entry name" value="NUCLEAR_REC_DBD_1"/>
    <property type="match status" value="1"/>
</dbReference>
<feature type="domain" description="Nuclear receptor" evidence="10">
    <location>
        <begin position="181"/>
        <end position="256"/>
    </location>
</feature>
<evidence type="ECO:0000256" key="3">
    <source>
        <dbReference type="ARBA" id="ARBA00022833"/>
    </source>
</evidence>
<feature type="compositionally biased region" description="Low complexity" evidence="9">
    <location>
        <begin position="123"/>
        <end position="146"/>
    </location>
</feature>
<reference evidence="12" key="2">
    <citation type="submission" date="2022-06" db="UniProtKB">
        <authorList>
            <consortium name="EnsemblMetazoa"/>
        </authorList>
    </citation>
    <scope>IDENTIFICATION</scope>
    <source>
        <strain evidence="12">DF5081</strain>
    </source>
</reference>
<dbReference type="GO" id="GO:0071376">
    <property type="term" value="P:cellular response to corticotropin-releasing hormone stimulus"/>
    <property type="evidence" value="ECO:0007669"/>
    <property type="project" value="TreeGrafter"/>
</dbReference>
<dbReference type="PANTHER" id="PTHR24085">
    <property type="entry name" value="NUCLEAR HORMONE RECEPTOR"/>
    <property type="match status" value="1"/>
</dbReference>
<dbReference type="SMART" id="SM00399">
    <property type="entry name" value="ZnF_C4"/>
    <property type="match status" value="1"/>
</dbReference>
<evidence type="ECO:0000259" key="10">
    <source>
        <dbReference type="PROSITE" id="PS51030"/>
    </source>
</evidence>
<keyword evidence="2" id="KW-0863">Zinc-finger</keyword>
<organism evidence="12 13">
    <name type="scientific">Caenorhabditis japonica</name>
    <dbReference type="NCBI Taxonomy" id="281687"/>
    <lineage>
        <taxon>Eukaryota</taxon>
        <taxon>Metazoa</taxon>
        <taxon>Ecdysozoa</taxon>
        <taxon>Nematoda</taxon>
        <taxon>Chromadorea</taxon>
        <taxon>Rhabditida</taxon>
        <taxon>Rhabditina</taxon>
        <taxon>Rhabditomorpha</taxon>
        <taxon>Rhabditoidea</taxon>
        <taxon>Rhabditidae</taxon>
        <taxon>Peloderinae</taxon>
        <taxon>Caenorhabditis</taxon>
    </lineage>
</organism>
<dbReference type="PRINTS" id="PR00047">
    <property type="entry name" value="STROIDFINGER"/>
</dbReference>
<dbReference type="EnsemblMetazoa" id="CJA17947.1">
    <property type="protein sequence ID" value="CJA17947.1"/>
    <property type="gene ID" value="WBGene00137151"/>
</dbReference>